<dbReference type="Pfam" id="PF06197">
    <property type="entry name" value="DUF998"/>
    <property type="match status" value="1"/>
</dbReference>
<feature type="transmembrane region" description="Helical" evidence="1">
    <location>
        <begin position="119"/>
        <end position="146"/>
    </location>
</feature>
<feature type="transmembrane region" description="Helical" evidence="1">
    <location>
        <begin position="186"/>
        <end position="213"/>
    </location>
</feature>
<evidence type="ECO:0000313" key="2">
    <source>
        <dbReference type="EMBL" id="KKM87506.1"/>
    </source>
</evidence>
<feature type="transmembrane region" description="Helical" evidence="1">
    <location>
        <begin position="158"/>
        <end position="180"/>
    </location>
</feature>
<evidence type="ECO:0000256" key="1">
    <source>
        <dbReference type="SAM" id="Phobius"/>
    </source>
</evidence>
<evidence type="ECO:0008006" key="3">
    <source>
        <dbReference type="Google" id="ProtNLM"/>
    </source>
</evidence>
<accession>A0A0F9LJR9</accession>
<sequence length="216" mass="24042">MEKSHKLLDNFQQFVSGGIYGILSVFFGMLGDLIAYLMYPGYKFTINPVSSLCNGPGGIYFQVGTVFSGIFAILFVIYFIGSLSETQNAEKIRQVALLTALISCTSLIILGVFCGTEPTIALIHGVSAVISWIFGICYITLFNILILKNPKYSKSVAYFGFGVSIMLSVMVLMFFLYYFFGLHIVIIILPLLEWIDTIILTILYLVISAFIIIKKI</sequence>
<dbReference type="AlphaFoldDB" id="A0A0F9LJR9"/>
<organism evidence="2">
    <name type="scientific">marine sediment metagenome</name>
    <dbReference type="NCBI Taxonomy" id="412755"/>
    <lineage>
        <taxon>unclassified sequences</taxon>
        <taxon>metagenomes</taxon>
        <taxon>ecological metagenomes</taxon>
    </lineage>
</organism>
<dbReference type="EMBL" id="LAZR01007092">
    <property type="protein sequence ID" value="KKM87506.1"/>
    <property type="molecule type" value="Genomic_DNA"/>
</dbReference>
<keyword evidence="1" id="KW-0812">Transmembrane</keyword>
<comment type="caution">
    <text evidence="2">The sequence shown here is derived from an EMBL/GenBank/DDBJ whole genome shotgun (WGS) entry which is preliminary data.</text>
</comment>
<proteinExistence type="predicted"/>
<dbReference type="InterPro" id="IPR009339">
    <property type="entry name" value="DUF998"/>
</dbReference>
<protein>
    <recommendedName>
        <fullName evidence="3">DUF998 domain-containing protein</fullName>
    </recommendedName>
</protein>
<keyword evidence="1" id="KW-0472">Membrane</keyword>
<gene>
    <name evidence="2" type="ORF">LCGC14_1268230</name>
</gene>
<feature type="transmembrane region" description="Helical" evidence="1">
    <location>
        <begin position="95"/>
        <end position="113"/>
    </location>
</feature>
<name>A0A0F9LJR9_9ZZZZ</name>
<keyword evidence="1" id="KW-1133">Transmembrane helix</keyword>
<feature type="transmembrane region" description="Helical" evidence="1">
    <location>
        <begin position="59"/>
        <end position="83"/>
    </location>
</feature>
<reference evidence="2" key="1">
    <citation type="journal article" date="2015" name="Nature">
        <title>Complex archaea that bridge the gap between prokaryotes and eukaryotes.</title>
        <authorList>
            <person name="Spang A."/>
            <person name="Saw J.H."/>
            <person name="Jorgensen S.L."/>
            <person name="Zaremba-Niedzwiedzka K."/>
            <person name="Martijn J."/>
            <person name="Lind A.E."/>
            <person name="van Eijk R."/>
            <person name="Schleper C."/>
            <person name="Guy L."/>
            <person name="Ettema T.J."/>
        </authorList>
    </citation>
    <scope>NUCLEOTIDE SEQUENCE</scope>
</reference>
<feature type="transmembrane region" description="Helical" evidence="1">
    <location>
        <begin position="20"/>
        <end position="39"/>
    </location>
</feature>